<dbReference type="SUPFAM" id="SSF52540">
    <property type="entry name" value="P-loop containing nucleoside triphosphate hydrolases"/>
    <property type="match status" value="1"/>
</dbReference>
<dbReference type="PANTHER" id="PTHR45641:SF19">
    <property type="entry name" value="NEPHROCYSTIN-3"/>
    <property type="match status" value="1"/>
</dbReference>
<dbReference type="Gene3D" id="3.40.50.300">
    <property type="entry name" value="P-loop containing nucleotide triphosphate hydrolases"/>
    <property type="match status" value="1"/>
</dbReference>
<keyword evidence="2" id="KW-0802">TPR repeat</keyword>
<protein>
    <recommendedName>
        <fullName evidence="6">P-loop containing nucleoside triphosphate hydrolase protein</fullName>
    </recommendedName>
</protein>
<dbReference type="InterPro" id="IPR011990">
    <property type="entry name" value="TPR-like_helical_dom_sf"/>
</dbReference>
<dbReference type="Proteomes" id="UP000305067">
    <property type="component" value="Unassembled WGS sequence"/>
</dbReference>
<dbReference type="InterPro" id="IPR019734">
    <property type="entry name" value="TPR_rpt"/>
</dbReference>
<dbReference type="NCBIfam" id="NF040586">
    <property type="entry name" value="FxSxx_TPR"/>
    <property type="match status" value="1"/>
</dbReference>
<dbReference type="InterPro" id="IPR027417">
    <property type="entry name" value="P-loop_NTPase"/>
</dbReference>
<evidence type="ECO:0000256" key="2">
    <source>
        <dbReference type="ARBA" id="ARBA00022803"/>
    </source>
</evidence>
<evidence type="ECO:0000313" key="4">
    <source>
        <dbReference type="EMBL" id="TFK95685.1"/>
    </source>
</evidence>
<evidence type="ECO:0000256" key="1">
    <source>
        <dbReference type="ARBA" id="ARBA00022737"/>
    </source>
</evidence>
<name>A0A5C3Q0Q7_9AGAR</name>
<accession>A0A5C3Q0Q7</accession>
<evidence type="ECO:0008006" key="6">
    <source>
        <dbReference type="Google" id="ProtNLM"/>
    </source>
</evidence>
<evidence type="ECO:0000313" key="5">
    <source>
        <dbReference type="Proteomes" id="UP000305067"/>
    </source>
</evidence>
<keyword evidence="1" id="KW-0677">Repeat</keyword>
<feature type="compositionally biased region" description="Polar residues" evidence="3">
    <location>
        <begin position="888"/>
        <end position="906"/>
    </location>
</feature>
<dbReference type="OrthoDB" id="20872at2759"/>
<dbReference type="Pfam" id="PF13424">
    <property type="entry name" value="TPR_12"/>
    <property type="match status" value="3"/>
</dbReference>
<reference evidence="4 5" key="1">
    <citation type="journal article" date="2019" name="Nat. Ecol. Evol.">
        <title>Megaphylogeny resolves global patterns of mushroom evolution.</title>
        <authorList>
            <person name="Varga T."/>
            <person name="Krizsan K."/>
            <person name="Foldi C."/>
            <person name="Dima B."/>
            <person name="Sanchez-Garcia M."/>
            <person name="Sanchez-Ramirez S."/>
            <person name="Szollosi G.J."/>
            <person name="Szarkandi J.G."/>
            <person name="Papp V."/>
            <person name="Albert L."/>
            <person name="Andreopoulos W."/>
            <person name="Angelini C."/>
            <person name="Antonin V."/>
            <person name="Barry K.W."/>
            <person name="Bougher N.L."/>
            <person name="Buchanan P."/>
            <person name="Buyck B."/>
            <person name="Bense V."/>
            <person name="Catcheside P."/>
            <person name="Chovatia M."/>
            <person name="Cooper J."/>
            <person name="Damon W."/>
            <person name="Desjardin D."/>
            <person name="Finy P."/>
            <person name="Geml J."/>
            <person name="Haridas S."/>
            <person name="Hughes K."/>
            <person name="Justo A."/>
            <person name="Karasinski D."/>
            <person name="Kautmanova I."/>
            <person name="Kiss B."/>
            <person name="Kocsube S."/>
            <person name="Kotiranta H."/>
            <person name="LaButti K.M."/>
            <person name="Lechner B.E."/>
            <person name="Liimatainen K."/>
            <person name="Lipzen A."/>
            <person name="Lukacs Z."/>
            <person name="Mihaltcheva S."/>
            <person name="Morgado L.N."/>
            <person name="Niskanen T."/>
            <person name="Noordeloos M.E."/>
            <person name="Ohm R.A."/>
            <person name="Ortiz-Santana B."/>
            <person name="Ovrebo C."/>
            <person name="Racz N."/>
            <person name="Riley R."/>
            <person name="Savchenko A."/>
            <person name="Shiryaev A."/>
            <person name="Soop K."/>
            <person name="Spirin V."/>
            <person name="Szebenyi C."/>
            <person name="Tomsovsky M."/>
            <person name="Tulloss R.E."/>
            <person name="Uehling J."/>
            <person name="Grigoriev I.V."/>
            <person name="Vagvolgyi C."/>
            <person name="Papp T."/>
            <person name="Martin F.M."/>
            <person name="Miettinen O."/>
            <person name="Hibbett D.S."/>
            <person name="Nagy L.G."/>
        </authorList>
    </citation>
    <scope>NUCLEOTIDE SEQUENCE [LARGE SCALE GENOMIC DNA]</scope>
    <source>
        <strain evidence="4 5">CBS 309.79</strain>
    </source>
</reference>
<feature type="compositionally biased region" description="Low complexity" evidence="3">
    <location>
        <begin position="863"/>
        <end position="882"/>
    </location>
</feature>
<dbReference type="Gene3D" id="1.25.40.10">
    <property type="entry name" value="Tetratricopeptide repeat domain"/>
    <property type="match status" value="2"/>
</dbReference>
<sequence>MQVDTSSSTIDTGGGDMFSNNINIHGGVSHSGTGNLTFASYYPQSPTANVPKFPPAPRCPLASANFVGRTQELDHMSRFFFGDDVRSDQIRVLAVIGMGGCGKTQLVRKFMEHVYRMFKLKPWLVFYVDATTITTLEVSLAAIAKANGYASSSDAALAWASSLGEPFFVYIDNADDPTMNLRDYFPKSPHARIVITTRLRETKQRYTTGPDSAIFLGPLSDFEAIDLLTRTADLGRTSPGSVREDVAELIQELKQLPLAVVQAGAVISQVQWSVRDYLERFRKMRTSFMDGKRDRVSSSSLDDYPFHVYTTWKLSYSRLSATTAKLMGLCAHLHHARINEGMFQRAYQGLSVKTSFDLRKPAIAFGPEECSALQFLDSFALGSAPEWSEDDFRRCIQEACSSSILSYDNATSSYSVHPLVHDWLRSVAPHPAQTALILSATLAPIWEDQVASSTLVPHVQQVLAHWNDWRTSDPPLHPSLALNMAQILYHAGRWDETEVLQRAALAILAAELLVAEEKQGSDTLRREVIAASASLASTLKRLGRYEEAEKVEAKVLDWRRGVFGADHPDTVRASCNLAWTLHRLGRYSEAETIHKEVLEWRRRKLGQHHVETLRAMSNVALTLNELGQYDEANQLHREVLERRLKIYGTDHIESMRAMGNAAFTLARLGRYHEAEKMQNDVLLWRRRVIGIDHPDTIRALSNLGITIVELGRYQEAENTGKEVLEKRRCLLGMDHPDTMLALANLASTLKRLERYEEARQMETEVLEWRRRAFGVDHPDTIRALAKLGWTISHSGQHAEAEHIERQALESCTQSLGDNHPDTLTMQVNLQWTLDRLRDPRESMPTVDPSSFRRRSTDASHDTSQLSSLHVSPSPSVAPVLTSNETPHEQQTATFVTPTISSPTGASPITKDSDATVKLTQRPRPKTLLSRFFSPFQQGLHRSNS</sequence>
<feature type="compositionally biased region" description="Polar residues" evidence="3">
    <location>
        <begin position="934"/>
        <end position="944"/>
    </location>
</feature>
<organism evidence="4 5">
    <name type="scientific">Pterulicium gracile</name>
    <dbReference type="NCBI Taxonomy" id="1884261"/>
    <lineage>
        <taxon>Eukaryota</taxon>
        <taxon>Fungi</taxon>
        <taxon>Dikarya</taxon>
        <taxon>Basidiomycota</taxon>
        <taxon>Agaricomycotina</taxon>
        <taxon>Agaricomycetes</taxon>
        <taxon>Agaricomycetidae</taxon>
        <taxon>Agaricales</taxon>
        <taxon>Pleurotineae</taxon>
        <taxon>Pterulaceae</taxon>
        <taxon>Pterulicium</taxon>
    </lineage>
</organism>
<dbReference type="SMART" id="SM00028">
    <property type="entry name" value="TPR"/>
    <property type="match status" value="5"/>
</dbReference>
<dbReference type="AlphaFoldDB" id="A0A5C3Q0Q7"/>
<dbReference type="PANTHER" id="PTHR45641">
    <property type="entry name" value="TETRATRICOPEPTIDE REPEAT PROTEIN (AFU_ORTHOLOGUE AFUA_6G03870)"/>
    <property type="match status" value="1"/>
</dbReference>
<proteinExistence type="predicted"/>
<keyword evidence="5" id="KW-1185">Reference proteome</keyword>
<dbReference type="EMBL" id="ML178877">
    <property type="protein sequence ID" value="TFK95685.1"/>
    <property type="molecule type" value="Genomic_DNA"/>
</dbReference>
<evidence type="ECO:0000256" key="3">
    <source>
        <dbReference type="SAM" id="MobiDB-lite"/>
    </source>
</evidence>
<dbReference type="GO" id="GO:0043531">
    <property type="term" value="F:ADP binding"/>
    <property type="evidence" value="ECO:0007669"/>
    <property type="project" value="InterPro"/>
</dbReference>
<dbReference type="STRING" id="1884261.A0A5C3Q0Q7"/>
<dbReference type="SUPFAM" id="SSF48452">
    <property type="entry name" value="TPR-like"/>
    <property type="match status" value="2"/>
</dbReference>
<dbReference type="Pfam" id="PF13374">
    <property type="entry name" value="TPR_10"/>
    <property type="match status" value="1"/>
</dbReference>
<feature type="region of interest" description="Disordered" evidence="3">
    <location>
        <begin position="835"/>
        <end position="944"/>
    </location>
</feature>
<gene>
    <name evidence="4" type="ORF">BDV98DRAFT_556189</name>
</gene>